<proteinExistence type="predicted"/>
<comment type="caution">
    <text evidence="1">The sequence shown here is derived from an EMBL/GenBank/DDBJ whole genome shotgun (WGS) entry which is preliminary data.</text>
</comment>
<dbReference type="RefSeq" id="WP_345035992.1">
    <property type="nucleotide sequence ID" value="NZ_BAAAYL010000001.1"/>
</dbReference>
<keyword evidence="2" id="KW-1185">Reference proteome</keyword>
<sequence>MPALSLMHSLAAHKGFQTRVHMGCANVAREVFAEDPATDGHWLRESLALVVYNPDLASAGYAPAVAADPAVAAAAEAAYDPANPDAAPNAVTDELVLAAVRRLWNWACGHRPQQQPAQGLSVD</sequence>
<evidence type="ECO:0000313" key="2">
    <source>
        <dbReference type="Proteomes" id="UP001499990"/>
    </source>
</evidence>
<reference evidence="2" key="1">
    <citation type="journal article" date="2019" name="Int. J. Syst. Evol. Microbiol.">
        <title>The Global Catalogue of Microorganisms (GCM) 10K type strain sequencing project: providing services to taxonomists for standard genome sequencing and annotation.</title>
        <authorList>
            <consortium name="The Broad Institute Genomics Platform"/>
            <consortium name="The Broad Institute Genome Sequencing Center for Infectious Disease"/>
            <person name="Wu L."/>
            <person name="Ma J."/>
        </authorList>
    </citation>
    <scope>NUCLEOTIDE SEQUENCE [LARGE SCALE GENOMIC DNA]</scope>
    <source>
        <strain evidence="2">JCM 9651</strain>
    </source>
</reference>
<dbReference type="EMBL" id="BAAAYL010000001">
    <property type="protein sequence ID" value="GAA3371178.1"/>
    <property type="molecule type" value="Genomic_DNA"/>
</dbReference>
<protein>
    <submittedName>
        <fullName evidence="1">Uncharacterized protein</fullName>
    </submittedName>
</protein>
<organism evidence="1 2">
    <name type="scientific">Streptomyces sannanensis</name>
    <dbReference type="NCBI Taxonomy" id="285536"/>
    <lineage>
        <taxon>Bacteria</taxon>
        <taxon>Bacillati</taxon>
        <taxon>Actinomycetota</taxon>
        <taxon>Actinomycetes</taxon>
        <taxon>Kitasatosporales</taxon>
        <taxon>Streptomycetaceae</taxon>
        <taxon>Streptomyces</taxon>
    </lineage>
</organism>
<name>A0ABP6S901_9ACTN</name>
<dbReference type="Proteomes" id="UP001499990">
    <property type="component" value="Unassembled WGS sequence"/>
</dbReference>
<gene>
    <name evidence="1" type="ORF">GCM10020367_20790</name>
</gene>
<accession>A0ABP6S901</accession>
<evidence type="ECO:0000313" key="1">
    <source>
        <dbReference type="EMBL" id="GAA3371178.1"/>
    </source>
</evidence>